<evidence type="ECO:0000256" key="1">
    <source>
        <dbReference type="ARBA" id="ARBA00022679"/>
    </source>
</evidence>
<dbReference type="PANTHER" id="PTHR43877">
    <property type="entry name" value="AMINOALKYLPHOSPHONATE N-ACETYLTRANSFERASE-RELATED-RELATED"/>
    <property type="match status" value="1"/>
</dbReference>
<evidence type="ECO:0000259" key="3">
    <source>
        <dbReference type="PROSITE" id="PS51186"/>
    </source>
</evidence>
<dbReference type="InterPro" id="IPR016181">
    <property type="entry name" value="Acyl_CoA_acyltransferase"/>
</dbReference>
<protein>
    <recommendedName>
        <fullName evidence="3">N-acetyltransferase domain-containing protein</fullName>
    </recommendedName>
</protein>
<dbReference type="AlphaFoldDB" id="A4B9J9"/>
<dbReference type="Gene3D" id="3.40.630.30">
    <property type="match status" value="2"/>
</dbReference>
<dbReference type="PANTHER" id="PTHR43877:SF2">
    <property type="entry name" value="AMINOALKYLPHOSPHONATE N-ACETYLTRANSFERASE-RELATED"/>
    <property type="match status" value="1"/>
</dbReference>
<feature type="domain" description="N-acetyltransferase" evidence="3">
    <location>
        <begin position="156"/>
        <end position="299"/>
    </location>
</feature>
<sequence>MKQIPAQPDDAIALANLRAAAMKPSLEALGRYDEQRVRERFLKTFTPEDTVKIMVEGQLAGFYVLRTLPDHLLLDHLYLTPACQGKGIGTTLLQELIASANTQQLPIRVGALRDSPANRFYQQQGFKKTHEESFDIYYERLPAPQISLALLADHPDAVATVAQWYFDEWVQGRPGTSAQQVKAKLAKSVQRNSPPLLLLAMSDQQVIGAAELKLREMETLPELEHWIGGVYVDPTHRGEGLARRLVEDLKHRAAEMGIRQLYLQTENLTGGLYLSCGFTPMQTVTYRGLRVLVMVCELT</sequence>
<dbReference type="Pfam" id="PF00583">
    <property type="entry name" value="Acetyltransf_1"/>
    <property type="match status" value="1"/>
</dbReference>
<comment type="caution">
    <text evidence="4">The sequence shown here is derived from an EMBL/GenBank/DDBJ whole genome shotgun (WGS) entry which is preliminary data.</text>
</comment>
<dbReference type="SUPFAM" id="SSF55729">
    <property type="entry name" value="Acyl-CoA N-acyltransferases (Nat)"/>
    <property type="match status" value="2"/>
</dbReference>
<dbReference type="PROSITE" id="PS51186">
    <property type="entry name" value="GNAT"/>
    <property type="match status" value="2"/>
</dbReference>
<keyword evidence="2" id="KW-0012">Acyltransferase</keyword>
<dbReference type="InterPro" id="IPR050832">
    <property type="entry name" value="Bact_Acetyltransf"/>
</dbReference>
<dbReference type="RefSeq" id="WP_008044863.1">
    <property type="nucleotide sequence ID" value="NZ_CH724151.1"/>
</dbReference>
<accession>A4B9J9</accession>
<evidence type="ECO:0000313" key="4">
    <source>
        <dbReference type="EMBL" id="EAR11300.1"/>
    </source>
</evidence>
<dbReference type="Proteomes" id="UP000005953">
    <property type="component" value="Unassembled WGS sequence"/>
</dbReference>
<gene>
    <name evidence="4" type="ORF">MED297_20472</name>
</gene>
<evidence type="ECO:0000313" key="5">
    <source>
        <dbReference type="Proteomes" id="UP000005953"/>
    </source>
</evidence>
<dbReference type="EMBL" id="AAOE01000001">
    <property type="protein sequence ID" value="EAR11300.1"/>
    <property type="molecule type" value="Genomic_DNA"/>
</dbReference>
<keyword evidence="5" id="KW-1185">Reference proteome</keyword>
<dbReference type="STRING" id="314283.MED297_20472"/>
<proteinExistence type="predicted"/>
<feature type="domain" description="N-acetyltransferase" evidence="3">
    <location>
        <begin position="1"/>
        <end position="144"/>
    </location>
</feature>
<keyword evidence="1" id="KW-0808">Transferase</keyword>
<dbReference type="CDD" id="cd04301">
    <property type="entry name" value="NAT_SF"/>
    <property type="match status" value="1"/>
</dbReference>
<name>A4B9J9_9GAMM</name>
<dbReference type="HOGENOM" id="CLU_930253_0_0_6"/>
<dbReference type="InterPro" id="IPR000182">
    <property type="entry name" value="GNAT_dom"/>
</dbReference>
<evidence type="ECO:0000256" key="2">
    <source>
        <dbReference type="ARBA" id="ARBA00023315"/>
    </source>
</evidence>
<organism evidence="4 5">
    <name type="scientific">Reinekea blandensis MED297</name>
    <dbReference type="NCBI Taxonomy" id="314283"/>
    <lineage>
        <taxon>Bacteria</taxon>
        <taxon>Pseudomonadati</taxon>
        <taxon>Pseudomonadota</taxon>
        <taxon>Gammaproteobacteria</taxon>
        <taxon>Oceanospirillales</taxon>
        <taxon>Saccharospirillaceae</taxon>
        <taxon>Reinekea</taxon>
    </lineage>
</organism>
<dbReference type="Pfam" id="PF13673">
    <property type="entry name" value="Acetyltransf_10"/>
    <property type="match status" value="1"/>
</dbReference>
<dbReference type="GO" id="GO:0016747">
    <property type="term" value="F:acyltransferase activity, transferring groups other than amino-acyl groups"/>
    <property type="evidence" value="ECO:0007669"/>
    <property type="project" value="InterPro"/>
</dbReference>
<reference evidence="4 5" key="1">
    <citation type="submission" date="2006-02" db="EMBL/GenBank/DDBJ databases">
        <authorList>
            <person name="Pinhassi J."/>
            <person name="Pedros-Alio C."/>
            <person name="Ferriera S."/>
            <person name="Johnson J."/>
            <person name="Kravitz S."/>
            <person name="Halpern A."/>
            <person name="Remington K."/>
            <person name="Beeson K."/>
            <person name="Tran B."/>
            <person name="Rogers Y.-H."/>
            <person name="Friedman R."/>
            <person name="Venter J.C."/>
        </authorList>
    </citation>
    <scope>NUCLEOTIDE SEQUENCE [LARGE SCALE GENOMIC DNA]</scope>
    <source>
        <strain evidence="4 5">MED297</strain>
    </source>
</reference>